<dbReference type="OrthoDB" id="276864at2759"/>
<proteinExistence type="predicted"/>
<comment type="caution">
    <text evidence="1">The sequence shown here is derived from an EMBL/GenBank/DDBJ whole genome shotgun (WGS) entry which is preliminary data.</text>
</comment>
<evidence type="ECO:0000313" key="2">
    <source>
        <dbReference type="Proteomes" id="UP000673552"/>
    </source>
</evidence>
<sequence>MESPINPAVWQVLFNAAFGTLSAATLYSVYHQRYDMESAQQAAFLDLRKADSEEDRVAKLTELQAACKPEAVRRQPSARMSALKHGAPIVQMAKLQKDGSNVASVRVAVKVILYIYGPDAEGRRKLNSLDGYKVLLTTLSEAQRQGQEDLMEEVAQALDTLTEVDDSEVVLDTDVPRGSEGTATLARLPATVKMLRILDPEGSVIFLSSLTGIFANICTLAEGAANIGGGVDGHSGMSFFLRLLDHSNRRVVANAITVVRFLARAQVCQEELIEEENLVRLAENLHVTGEPVVVNSILTIILVMAGSKKYGEAFFSGIASSTIPTTLFELWTRFPEKSLRSRAEVLSRLLLRIPQTAPVVAALFERFRPQLEERRRRDEEEYKQHMQQMQQNQMMQRMMMEQMGIDPSMMG</sequence>
<gene>
    <name evidence="1" type="ORF">LSCM1_03112</name>
</gene>
<dbReference type="GeneID" id="92513176"/>
<evidence type="ECO:0008006" key="3">
    <source>
        <dbReference type="Google" id="ProtNLM"/>
    </source>
</evidence>
<dbReference type="Gene3D" id="1.25.10.10">
    <property type="entry name" value="Leucine-rich Repeat Variant"/>
    <property type="match status" value="1"/>
</dbReference>
<keyword evidence="2" id="KW-1185">Reference proteome</keyword>
<dbReference type="RefSeq" id="XP_067177274.1">
    <property type="nucleotide sequence ID" value="XM_067320664.1"/>
</dbReference>
<accession>A0A836GUT5</accession>
<dbReference type="FunFam" id="1.25.10.10:FF:001309">
    <property type="entry name" value="Uncharacterized protein"/>
    <property type="match status" value="1"/>
</dbReference>
<dbReference type="EMBL" id="JAFEUZ010000028">
    <property type="protein sequence ID" value="KAG5474332.1"/>
    <property type="molecule type" value="Genomic_DNA"/>
</dbReference>
<reference evidence="1 2" key="1">
    <citation type="submission" date="2021-03" db="EMBL/GenBank/DDBJ databases">
        <title>Leishmania (Mundinia) martiniquensis Genome sequencing and assembly.</title>
        <authorList>
            <person name="Almutairi H."/>
            <person name="Gatherer D."/>
        </authorList>
    </citation>
    <scope>NUCLEOTIDE SEQUENCE [LARGE SCALE GENOMIC DNA]</scope>
    <source>
        <strain evidence="1">LSCM1</strain>
    </source>
</reference>
<organism evidence="1 2">
    <name type="scientific">Leishmania martiniquensis</name>
    <dbReference type="NCBI Taxonomy" id="1580590"/>
    <lineage>
        <taxon>Eukaryota</taxon>
        <taxon>Discoba</taxon>
        <taxon>Euglenozoa</taxon>
        <taxon>Kinetoplastea</taxon>
        <taxon>Metakinetoplastina</taxon>
        <taxon>Trypanosomatida</taxon>
        <taxon>Trypanosomatidae</taxon>
        <taxon>Leishmaniinae</taxon>
        <taxon>Leishmania</taxon>
    </lineage>
</organism>
<protein>
    <recommendedName>
        <fullName evidence="3">Archaic translocase outer mitochondrial membrane 46 kDa subunit</fullName>
    </recommendedName>
</protein>
<dbReference type="KEGG" id="lmat:92513176"/>
<dbReference type="SUPFAM" id="SSF48371">
    <property type="entry name" value="ARM repeat"/>
    <property type="match status" value="1"/>
</dbReference>
<dbReference type="InterPro" id="IPR016024">
    <property type="entry name" value="ARM-type_fold"/>
</dbReference>
<evidence type="ECO:0000313" key="1">
    <source>
        <dbReference type="EMBL" id="KAG5474332.1"/>
    </source>
</evidence>
<dbReference type="AlphaFoldDB" id="A0A836GUT5"/>
<dbReference type="Proteomes" id="UP000673552">
    <property type="component" value="Chromosome 28"/>
</dbReference>
<name>A0A836GUT5_9TRYP</name>
<dbReference type="InterPro" id="IPR011989">
    <property type="entry name" value="ARM-like"/>
</dbReference>